<keyword evidence="4" id="KW-1185">Reference proteome</keyword>
<name>A0A1H4KMX1_STRMJ</name>
<dbReference type="SUPFAM" id="SSF52540">
    <property type="entry name" value="P-loop containing nucleoside triphosphate hydrolases"/>
    <property type="match status" value="1"/>
</dbReference>
<protein>
    <submittedName>
        <fullName evidence="3">AAA-like domain-containing protein</fullName>
    </submittedName>
</protein>
<dbReference type="PANTHER" id="PTHR30121">
    <property type="entry name" value="UNCHARACTERIZED PROTEIN YJGR-RELATED"/>
    <property type="match status" value="1"/>
</dbReference>
<dbReference type="InterPro" id="IPR051162">
    <property type="entry name" value="T4SS_component"/>
</dbReference>
<feature type="domain" description="TraG P-loop" evidence="2">
    <location>
        <begin position="206"/>
        <end position="335"/>
    </location>
</feature>
<organism evidence="3 4">
    <name type="scientific">Streptomyces melanosporofaciens</name>
    <dbReference type="NCBI Taxonomy" id="67327"/>
    <lineage>
        <taxon>Bacteria</taxon>
        <taxon>Bacillati</taxon>
        <taxon>Actinomycetota</taxon>
        <taxon>Actinomycetes</taxon>
        <taxon>Kitasatosporales</taxon>
        <taxon>Streptomycetaceae</taxon>
        <taxon>Streptomyces</taxon>
        <taxon>Streptomyces violaceusniger group</taxon>
    </lineage>
</organism>
<gene>
    <name evidence="3" type="ORF">SAMN04490356_0852</name>
</gene>
<evidence type="ECO:0000313" key="4">
    <source>
        <dbReference type="Proteomes" id="UP000198609"/>
    </source>
</evidence>
<accession>A0A1H4KMX1</accession>
<dbReference type="Pfam" id="PF19044">
    <property type="entry name" value="P-loop_TraG"/>
    <property type="match status" value="2"/>
</dbReference>
<feature type="region of interest" description="Disordered" evidence="1">
    <location>
        <begin position="387"/>
        <end position="408"/>
    </location>
</feature>
<dbReference type="InterPro" id="IPR043964">
    <property type="entry name" value="P-loop_TraG"/>
</dbReference>
<dbReference type="PANTHER" id="PTHR30121:SF12">
    <property type="entry name" value="TYPE IV SECRETION SYSTEM PROTEIN CAGE"/>
    <property type="match status" value="1"/>
</dbReference>
<dbReference type="CDD" id="cd01127">
    <property type="entry name" value="TrwB_TraG_TraD_VirD4"/>
    <property type="match status" value="1"/>
</dbReference>
<reference evidence="4" key="1">
    <citation type="submission" date="2016-10" db="EMBL/GenBank/DDBJ databases">
        <authorList>
            <person name="Varghese N."/>
            <person name="Submissions S."/>
        </authorList>
    </citation>
    <scope>NUCLEOTIDE SEQUENCE [LARGE SCALE GENOMIC DNA]</scope>
    <source>
        <strain evidence="4">DSM 40318</strain>
    </source>
</reference>
<evidence type="ECO:0000256" key="1">
    <source>
        <dbReference type="SAM" id="MobiDB-lite"/>
    </source>
</evidence>
<evidence type="ECO:0000259" key="2">
    <source>
        <dbReference type="Pfam" id="PF19044"/>
    </source>
</evidence>
<dbReference type="RefSeq" id="WP_208905533.1">
    <property type="nucleotide sequence ID" value="NZ_FNST01000002.1"/>
</dbReference>
<dbReference type="InterPro" id="IPR027417">
    <property type="entry name" value="P-loop_NTPase"/>
</dbReference>
<proteinExistence type="predicted"/>
<evidence type="ECO:0000313" key="3">
    <source>
        <dbReference type="EMBL" id="SEB59860.1"/>
    </source>
</evidence>
<dbReference type="Gene3D" id="3.40.50.300">
    <property type="entry name" value="P-loop containing nucleotide triphosphate hydrolases"/>
    <property type="match status" value="1"/>
</dbReference>
<dbReference type="Gene3D" id="1.10.8.730">
    <property type="match status" value="1"/>
</dbReference>
<dbReference type="Proteomes" id="UP000198609">
    <property type="component" value="Unassembled WGS sequence"/>
</dbReference>
<dbReference type="EMBL" id="FNST01000002">
    <property type="protein sequence ID" value="SEB59860.1"/>
    <property type="molecule type" value="Genomic_DNA"/>
</dbReference>
<dbReference type="AlphaFoldDB" id="A0A1H4KMX1"/>
<feature type="domain" description="TraG P-loop" evidence="2">
    <location>
        <begin position="19"/>
        <end position="89"/>
    </location>
</feature>
<sequence length="408" mass="44570">MLYGYNIGSQGLVHWDRFALDNHNSVILGRSGAGKSYLAKLELLRSLYRGIEIHVIDPEDEYARLTEAVGGTYVHLGAEQVRLNPFDLPLHTRSDGRRTAPRDAVIRRALFLHTVIGVLLGSTLTPTERAVLDRAITATYQRAGITTDPRTWTRPAPLLADLAAVLEQSKNRTAQDLAARLDPYVRGAFSGLFDGPTTIRPEGHLVAFSLRDLADELKPIGTLLTLDAVWRRVSNPALRRPGLVVVDEAWLLMQEPAGAEFLFRMAKSFRKRWAGLTVATQDTADVLGSELGKAIVANAATQILLRQSPQAIDEVTAAFNLSDGERQFLLSADRGQGLLSAGTQRVAFEAIASPSEHRLVTTDPAELATYAETNTIAETEDTYLTLDSTDPVDDYRSDTGAQIDLGTA</sequence>